<dbReference type="GO" id="GO:0032259">
    <property type="term" value="P:methylation"/>
    <property type="evidence" value="ECO:0007669"/>
    <property type="project" value="UniProtKB-KW"/>
</dbReference>
<organism evidence="1 2">
    <name type="scientific">Pseudotabrizicola sediminis</name>
    <dbReference type="NCBI Taxonomy" id="2486418"/>
    <lineage>
        <taxon>Bacteria</taxon>
        <taxon>Pseudomonadati</taxon>
        <taxon>Pseudomonadota</taxon>
        <taxon>Alphaproteobacteria</taxon>
        <taxon>Rhodobacterales</taxon>
        <taxon>Paracoccaceae</taxon>
        <taxon>Pseudotabrizicola</taxon>
    </lineage>
</organism>
<dbReference type="RefSeq" id="WP_135432547.1">
    <property type="nucleotide sequence ID" value="NZ_RPEM01000010.1"/>
</dbReference>
<dbReference type="EMBL" id="RPEM01000010">
    <property type="protein sequence ID" value="TGD42211.1"/>
    <property type="molecule type" value="Genomic_DNA"/>
</dbReference>
<dbReference type="GO" id="GO:0008168">
    <property type="term" value="F:methyltransferase activity"/>
    <property type="evidence" value="ECO:0007669"/>
    <property type="project" value="UniProtKB-KW"/>
</dbReference>
<dbReference type="SUPFAM" id="SSF53335">
    <property type="entry name" value="S-adenosyl-L-methionine-dependent methyltransferases"/>
    <property type="match status" value="1"/>
</dbReference>
<dbReference type="Pfam" id="PF13578">
    <property type="entry name" value="Methyltransf_24"/>
    <property type="match status" value="1"/>
</dbReference>
<keyword evidence="2" id="KW-1185">Reference proteome</keyword>
<proteinExistence type="predicted"/>
<sequence>ITPQSQDQWVLTLDSYANDGFKKVEGWVDARLLPILKLLHQTQTEMAVQGGVLEIGVHHGRFFLPLNAMVEPAEGPSFAIDLFEDQALNIDRSGHGSSGKFAESLRLFDRHGGANVHTIAGDSTRLRHGDPTRFRATPPKVISVDGGHTVEHTLSDLQFAEAILHDRGAVFLDDILNAHWVGVFEGAVTYLQRRPTLWPVFIGYNKLILVPMSVHGSYLASLRKHLPGGKLVALCGYSLLAPAA</sequence>
<evidence type="ECO:0000313" key="1">
    <source>
        <dbReference type="EMBL" id="TGD42211.1"/>
    </source>
</evidence>
<name>A0ABY2KLU7_9RHOB</name>
<comment type="caution">
    <text evidence="1">The sequence shown here is derived from an EMBL/GenBank/DDBJ whole genome shotgun (WGS) entry which is preliminary data.</text>
</comment>
<protein>
    <submittedName>
        <fullName evidence="1">Class I SAM-dependent methyltransferase</fullName>
    </submittedName>
</protein>
<keyword evidence="1" id="KW-0808">Transferase</keyword>
<accession>A0ABY2KLU7</accession>
<dbReference type="Proteomes" id="UP000297741">
    <property type="component" value="Unassembled WGS sequence"/>
</dbReference>
<dbReference type="Gene3D" id="3.40.50.150">
    <property type="entry name" value="Vaccinia Virus protein VP39"/>
    <property type="match status" value="1"/>
</dbReference>
<reference evidence="1 2" key="1">
    <citation type="submission" date="2018-11" db="EMBL/GenBank/DDBJ databases">
        <title>Tabrizicola sp. isolated from sediment of alpine lake.</title>
        <authorList>
            <person name="Liu Z."/>
        </authorList>
    </citation>
    <scope>NUCLEOTIDE SEQUENCE [LARGE SCALE GENOMIC DNA]</scope>
    <source>
        <strain evidence="1 2">DRYC-M-16</strain>
    </source>
</reference>
<feature type="non-terminal residue" evidence="1">
    <location>
        <position position="1"/>
    </location>
</feature>
<gene>
    <name evidence="1" type="ORF">EEB11_14660</name>
</gene>
<evidence type="ECO:0000313" key="2">
    <source>
        <dbReference type="Proteomes" id="UP000297741"/>
    </source>
</evidence>
<keyword evidence="1" id="KW-0489">Methyltransferase</keyword>
<dbReference type="InterPro" id="IPR029063">
    <property type="entry name" value="SAM-dependent_MTases_sf"/>
</dbReference>